<evidence type="ECO:0000256" key="1">
    <source>
        <dbReference type="ARBA" id="ARBA00005534"/>
    </source>
</evidence>
<dbReference type="Pfam" id="PF01894">
    <property type="entry name" value="YjbQ"/>
    <property type="match status" value="1"/>
</dbReference>
<sequence length="138" mass="15206">MERIEIETGQSTELIDITGKVKEIVKSKTKNKSGNLDSGICVVFTQHTTSGIIINENETGLKNDISALLNELIPKGKGYLHDKIDNNAHSHLRSVLLGSSVTIPIEKGGLTLGTWQSIFFVECDGPRRREVYVTVINE</sequence>
<dbReference type="InterPro" id="IPR035917">
    <property type="entry name" value="YjbQ-like_sf"/>
</dbReference>
<dbReference type="AlphaFoldDB" id="A0A7G9Z0D6"/>
<dbReference type="PANTHER" id="PTHR30615">
    <property type="entry name" value="UNCHARACTERIZED PROTEIN YJBQ-RELATED"/>
    <property type="match status" value="1"/>
</dbReference>
<dbReference type="InterPro" id="IPR001602">
    <property type="entry name" value="UPF0047_YjbQ-like"/>
</dbReference>
<dbReference type="PANTHER" id="PTHR30615:SF8">
    <property type="entry name" value="UPF0047 PROTEIN C4A8.02C"/>
    <property type="match status" value="1"/>
</dbReference>
<dbReference type="PIRSF" id="PIRSF004681">
    <property type="entry name" value="UCP004681"/>
    <property type="match status" value="1"/>
</dbReference>
<dbReference type="EMBL" id="MT631549">
    <property type="protein sequence ID" value="QNO53720.1"/>
    <property type="molecule type" value="Genomic_DNA"/>
</dbReference>
<reference evidence="2" key="1">
    <citation type="submission" date="2020-06" db="EMBL/GenBank/DDBJ databases">
        <title>Unique genomic features of the anaerobic methanotrophic archaea.</title>
        <authorList>
            <person name="Chadwick G.L."/>
            <person name="Skennerton C.T."/>
            <person name="Laso-Perez R."/>
            <person name="Leu A.O."/>
            <person name="Speth D.R."/>
            <person name="Yu H."/>
            <person name="Morgan-Lang C."/>
            <person name="Hatzenpichler R."/>
            <person name="Goudeau D."/>
            <person name="Malmstrom R."/>
            <person name="Brazelton W.J."/>
            <person name="Woyke T."/>
            <person name="Hallam S.J."/>
            <person name="Tyson G.W."/>
            <person name="Wegener G."/>
            <person name="Boetius A."/>
            <person name="Orphan V."/>
        </authorList>
    </citation>
    <scope>NUCLEOTIDE SEQUENCE</scope>
</reference>
<dbReference type="SUPFAM" id="SSF111038">
    <property type="entry name" value="YjbQ-like"/>
    <property type="match status" value="1"/>
</dbReference>
<evidence type="ECO:0000313" key="2">
    <source>
        <dbReference type="EMBL" id="QNO53720.1"/>
    </source>
</evidence>
<accession>A0A7G9Z0D6</accession>
<name>A0A7G9Z0D6_9EURY</name>
<proteinExistence type="inferred from homology"/>
<protein>
    <recommendedName>
        <fullName evidence="3">Secondary thiamine-phosphate synthase enzyme</fullName>
    </recommendedName>
</protein>
<evidence type="ECO:0008006" key="3">
    <source>
        <dbReference type="Google" id="ProtNLM"/>
    </source>
</evidence>
<organism evidence="2">
    <name type="scientific">Candidatus Methanophagaceae archaeon ANME-1 ERB6</name>
    <dbReference type="NCBI Taxonomy" id="2759912"/>
    <lineage>
        <taxon>Archaea</taxon>
        <taxon>Methanobacteriati</taxon>
        <taxon>Methanobacteriota</taxon>
        <taxon>Stenosarchaea group</taxon>
        <taxon>Methanomicrobia</taxon>
        <taxon>Candidatus Methanophagales</taxon>
        <taxon>Candidatus Methanophagaceae</taxon>
    </lineage>
</organism>
<dbReference type="PROSITE" id="PS01314">
    <property type="entry name" value="UPF0047"/>
    <property type="match status" value="1"/>
</dbReference>
<dbReference type="Gene3D" id="2.60.120.460">
    <property type="entry name" value="YjbQ-like"/>
    <property type="match status" value="1"/>
</dbReference>
<dbReference type="NCBIfam" id="TIGR00149">
    <property type="entry name" value="TIGR00149_YjbQ"/>
    <property type="match status" value="1"/>
</dbReference>
<gene>
    <name evidence="2" type="ORF">ONPGGGGH_00018</name>
</gene>
<comment type="similarity">
    <text evidence="1">Belongs to the UPF0047 family.</text>
</comment>